<accession>A0A2T4D919</accession>
<sequence>MLCPLCHHSPLELVVKETKGAVTGREFWRCEQCHLISVPPTFQIDDAEEKALYDLHENDSDDPSYREFLKRIAQPLLKLLPESTHGLDFGSGPGPTLSNMLEAAGHRCALYDKFYAADESVWDSQYDFITATEVFEHLREPAAVLESLLTHLKPNGYLALMTQRWISEDRFKNWQYRNDPTHIIFMHEQTCHWLARAYGLSIQYLAHGVVIFRKTGEPARKPVLSNDSH</sequence>
<dbReference type="EMBL" id="PYVG01000001">
    <property type="protein sequence ID" value="PTB90331.1"/>
    <property type="molecule type" value="Genomic_DNA"/>
</dbReference>
<dbReference type="AlphaFoldDB" id="A0A2T4D919"/>
<evidence type="ECO:0008006" key="5">
    <source>
        <dbReference type="Google" id="ProtNLM"/>
    </source>
</evidence>
<evidence type="ECO:0000313" key="2">
    <source>
        <dbReference type="EMBL" id="PTB90331.1"/>
    </source>
</evidence>
<dbReference type="SUPFAM" id="SSF53335">
    <property type="entry name" value="S-adenosyl-L-methionine-dependent methyltransferases"/>
    <property type="match status" value="1"/>
</dbReference>
<proteinExistence type="predicted"/>
<comment type="caution">
    <text evidence="1">The sequence shown here is derived from an EMBL/GenBank/DDBJ whole genome shotgun (WGS) entry which is preliminary data.</text>
</comment>
<dbReference type="Gene3D" id="3.40.50.150">
    <property type="entry name" value="Vaccinia Virus protein VP39"/>
    <property type="match status" value="2"/>
</dbReference>
<organism evidence="1 4">
    <name type="scientific">Pseudidiomarina aestuarii</name>
    <dbReference type="NCBI Taxonomy" id="624146"/>
    <lineage>
        <taxon>Bacteria</taxon>
        <taxon>Pseudomonadati</taxon>
        <taxon>Pseudomonadota</taxon>
        <taxon>Gammaproteobacteria</taxon>
        <taxon>Alteromonadales</taxon>
        <taxon>Idiomarinaceae</taxon>
        <taxon>Pseudidiomarina</taxon>
    </lineage>
</organism>
<dbReference type="EMBL" id="PYVF01000009">
    <property type="protein sequence ID" value="PTB89827.1"/>
    <property type="molecule type" value="Genomic_DNA"/>
</dbReference>
<evidence type="ECO:0000313" key="4">
    <source>
        <dbReference type="Proteomes" id="UP000242087"/>
    </source>
</evidence>
<dbReference type="InterPro" id="IPR029063">
    <property type="entry name" value="SAM-dependent_MTases_sf"/>
</dbReference>
<gene>
    <name evidence="1" type="ORF">C9927_01205</name>
    <name evidence="2" type="ORF">C9928_00055</name>
</gene>
<dbReference type="Proteomes" id="UP000241514">
    <property type="component" value="Unassembled WGS sequence"/>
</dbReference>
<protein>
    <recommendedName>
        <fullName evidence="5">Methyltransferase</fullName>
    </recommendedName>
</protein>
<name>A0A2T4D919_9GAMM</name>
<evidence type="ECO:0000313" key="3">
    <source>
        <dbReference type="Proteomes" id="UP000241514"/>
    </source>
</evidence>
<dbReference type="Pfam" id="PF13489">
    <property type="entry name" value="Methyltransf_23"/>
    <property type="match status" value="1"/>
</dbReference>
<reference evidence="3 4" key="1">
    <citation type="submission" date="2018-03" db="EMBL/GenBank/DDBJ databases">
        <title>Cross-interface Injection: A General Nanoliter Liquid Handling Method Applied to Single Cells Genome Amplification Automated Nanoliter Liquid Handling Applied to Single Cell Multiple Displacement Amplification.</title>
        <authorList>
            <person name="Yun J."/>
            <person name="Xu P."/>
            <person name="Xu J."/>
            <person name="Dai X."/>
            <person name="Wang Y."/>
            <person name="Zheng X."/>
            <person name="Cao C."/>
            <person name="Yi Q."/>
            <person name="Zhu Y."/>
            <person name="Wang L."/>
            <person name="Dong Z."/>
            <person name="Huang Y."/>
            <person name="Huang L."/>
            <person name="Du W."/>
        </authorList>
    </citation>
    <scope>NUCLEOTIDE SEQUENCE [LARGE SCALE GENOMIC DNA]</scope>
    <source>
        <strain evidence="1 4">A12-4</strain>
        <strain evidence="2 3">A9-4</strain>
    </source>
</reference>
<dbReference type="Proteomes" id="UP000242087">
    <property type="component" value="Unassembled WGS sequence"/>
</dbReference>
<evidence type="ECO:0000313" key="1">
    <source>
        <dbReference type="EMBL" id="PTB89827.1"/>
    </source>
</evidence>